<dbReference type="EMBL" id="CP002160">
    <property type="protein sequence ID" value="ADL53341.1"/>
    <property type="molecule type" value="Genomic_DNA"/>
</dbReference>
<keyword evidence="2" id="KW-1133">Transmembrane helix</keyword>
<dbReference type="HOGENOM" id="CLU_016455_1_3_9"/>
<feature type="transmembrane region" description="Helical" evidence="2">
    <location>
        <begin position="9"/>
        <end position="32"/>
    </location>
</feature>
<proteinExistence type="inferred from homology"/>
<organism evidence="4 5">
    <name type="scientific">Clostridium cellulovorans (strain ATCC 35296 / DSM 3052 / OCM 3 / 743B)</name>
    <dbReference type="NCBI Taxonomy" id="573061"/>
    <lineage>
        <taxon>Bacteria</taxon>
        <taxon>Bacillati</taxon>
        <taxon>Bacillota</taxon>
        <taxon>Clostridia</taxon>
        <taxon>Eubacteriales</taxon>
        <taxon>Clostridiaceae</taxon>
        <taxon>Clostridium</taxon>
    </lineage>
</organism>
<keyword evidence="5" id="KW-1185">Reference proteome</keyword>
<gene>
    <name evidence="4" type="ordered locus">Clocel_3671</name>
</gene>
<dbReference type="InterPro" id="IPR050922">
    <property type="entry name" value="LytR/CpsA/Psr_CW_biosynth"/>
</dbReference>
<dbReference type="NCBIfam" id="TIGR00350">
    <property type="entry name" value="lytR_cpsA_psr"/>
    <property type="match status" value="1"/>
</dbReference>
<dbReference type="STRING" id="573061.Clocel_3671"/>
<dbReference type="Proteomes" id="UP000002730">
    <property type="component" value="Chromosome"/>
</dbReference>
<dbReference type="PANTHER" id="PTHR33392">
    <property type="entry name" value="POLYISOPRENYL-TEICHOIC ACID--PEPTIDOGLYCAN TEICHOIC ACID TRANSFERASE TAGU"/>
    <property type="match status" value="1"/>
</dbReference>
<feature type="domain" description="Cell envelope-related transcriptional attenuator" evidence="3">
    <location>
        <begin position="86"/>
        <end position="242"/>
    </location>
</feature>
<keyword evidence="2" id="KW-0812">Transmembrane</keyword>
<dbReference type="Pfam" id="PF03816">
    <property type="entry name" value="LytR_cpsA_psr"/>
    <property type="match status" value="1"/>
</dbReference>
<evidence type="ECO:0000259" key="3">
    <source>
        <dbReference type="Pfam" id="PF03816"/>
    </source>
</evidence>
<dbReference type="AlphaFoldDB" id="D9SWQ9"/>
<dbReference type="RefSeq" id="WP_010073679.1">
    <property type="nucleotide sequence ID" value="NC_014393.1"/>
</dbReference>
<protein>
    <submittedName>
        <fullName evidence="4">Cell envelope-related transcriptional attenuator</fullName>
    </submittedName>
</protein>
<dbReference type="PANTHER" id="PTHR33392:SF6">
    <property type="entry name" value="POLYISOPRENYL-TEICHOIC ACID--PEPTIDOGLYCAN TEICHOIC ACID TRANSFERASE TAGU"/>
    <property type="match status" value="1"/>
</dbReference>
<evidence type="ECO:0000256" key="1">
    <source>
        <dbReference type="ARBA" id="ARBA00006068"/>
    </source>
</evidence>
<sequence length="325" mass="36277">MGNSKYKKIFITLSILLAMILITGGVFIALLYSKLGKVDQVNISTNNKDLGINTQAEETQKENNDIINFALFGIDARNLQTNDDSRSDTIMIATIDKSKKQVRLSSIIRDTYVNIEDRGMDKINHAYAFGGPELAIRTINSNFDLAIKNFVTVNFEGMSKIVDAVGGVYIDVDSEELNCINEYVLETAKLEGVTADPITSTGLQKLNGVQATAYCRIRYTSGGDMKRTERQREVLTVVMNQLLKFDTTEFMNVTNSLLDYVQTNLSSTDIIGMGVSILTSGINSTDERMFPSQDYSEGKLINNIYYYVTDLDKAKIDLHDYVYGD</sequence>
<name>D9SWQ9_CLOC7</name>
<accession>D9SWQ9</accession>
<keyword evidence="2" id="KW-0472">Membrane</keyword>
<dbReference type="KEGG" id="ccb:Clocel_3671"/>
<dbReference type="OrthoDB" id="9782542at2"/>
<comment type="similarity">
    <text evidence="1">Belongs to the LytR/CpsA/Psr (LCP) family.</text>
</comment>
<reference evidence="4 5" key="1">
    <citation type="submission" date="2010-08" db="EMBL/GenBank/DDBJ databases">
        <title>Complete sequence of Clostridium cellulovorans 743B.</title>
        <authorList>
            <consortium name="US DOE Joint Genome Institute"/>
            <person name="Lucas S."/>
            <person name="Copeland A."/>
            <person name="Lapidus A."/>
            <person name="Cheng J.-F."/>
            <person name="Bruce D."/>
            <person name="Goodwin L."/>
            <person name="Pitluck S."/>
            <person name="Chertkov O."/>
            <person name="Detter J.C."/>
            <person name="Han C."/>
            <person name="Tapia R."/>
            <person name="Land M."/>
            <person name="Hauser L."/>
            <person name="Chang Y.-J."/>
            <person name="Jeffries C."/>
            <person name="Kyrpides N."/>
            <person name="Ivanova N."/>
            <person name="Mikhailova N."/>
            <person name="Hemme C.L."/>
            <person name="Woyke T."/>
        </authorList>
    </citation>
    <scope>NUCLEOTIDE SEQUENCE [LARGE SCALE GENOMIC DNA]</scope>
    <source>
        <strain evidence="5">ATCC 35296 / DSM 3052 / OCM 3 / 743B</strain>
    </source>
</reference>
<dbReference type="Gene3D" id="3.40.630.190">
    <property type="entry name" value="LCP protein"/>
    <property type="match status" value="1"/>
</dbReference>
<dbReference type="eggNOG" id="COG1316">
    <property type="taxonomic scope" value="Bacteria"/>
</dbReference>
<dbReference type="InterPro" id="IPR004474">
    <property type="entry name" value="LytR_CpsA_psr"/>
</dbReference>
<evidence type="ECO:0000313" key="4">
    <source>
        <dbReference type="EMBL" id="ADL53341.1"/>
    </source>
</evidence>
<evidence type="ECO:0000256" key="2">
    <source>
        <dbReference type="SAM" id="Phobius"/>
    </source>
</evidence>
<evidence type="ECO:0000313" key="5">
    <source>
        <dbReference type="Proteomes" id="UP000002730"/>
    </source>
</evidence>